<dbReference type="UniPathway" id="UPA00253">
    <property type="reaction ID" value="UER00334"/>
</dbReference>
<evidence type="ECO:0000256" key="1">
    <source>
        <dbReference type="ARBA" id="ARBA00005188"/>
    </source>
</evidence>
<dbReference type="Gene3D" id="3.40.50.620">
    <property type="entry name" value="HUPs"/>
    <property type="match status" value="1"/>
</dbReference>
<dbReference type="Pfam" id="PF02540">
    <property type="entry name" value="NAD_synthase"/>
    <property type="match status" value="1"/>
</dbReference>
<evidence type="ECO:0000256" key="6">
    <source>
        <dbReference type="ARBA" id="ARBA00022840"/>
    </source>
</evidence>
<dbReference type="PANTHER" id="PTHR23090">
    <property type="entry name" value="NH 3 /GLUTAMINE-DEPENDENT NAD + SYNTHETASE"/>
    <property type="match status" value="1"/>
</dbReference>
<protein>
    <recommendedName>
        <fullName evidence="3">NAD(+) synthase (glutamine-hydrolyzing)</fullName>
        <ecNumber evidence="3">6.3.5.1</ecNumber>
    </recommendedName>
</protein>
<sequence length="563" mass="59781">MNRLRVALVQVNSVVGDLDGNVARVRSALGEVAGCDVAVFPEMVLTGYPLEDLVLKQRFVADSRAAMETLAAESGGCALVLGFADPGPDGSVHNAVAVCRHGSVAGVYHKRQLPNYSVFDEARHFRAGTEPQELYRIGGVRVGVAVCEDLWVADGSVDRLLEGGAELLVTINGSPYHQGKLAEREATVVATATSSGRPLVYVNLVGGQDELVFDGGSMVADPSGAIVARAPRFDEAVVVVDIDVPEVPASEAGLPVVEVSGAVDRADHVVPPPIPPLEPMAELYGALVTATRDYVVKSGFTDICIGLSGGVDSALVATIAADALGPDHVHAVLMPSRYSSDHSVSDAESLIAEQGLDGRTIPIEDAHVALRGILDASLGDLGDGLVDENLQARIRGVLLMALSNAHGWLVLVTGNKSESAVGYSTLYGDTAGAYASIKDVYKTTVYDLCRWRNVQAVLYGGGPVIPDSILSKPPSAELRPDQRDDQSLPPYDVLDPLLEAYIEGDRTRAELVADGFDAELVDRVVRLVDGAEYKRRQTPHGARVTRKGFGRDRRLPVVNRYRG</sequence>
<comment type="similarity">
    <text evidence="2">In the C-terminal section; belongs to the NAD synthetase family.</text>
</comment>
<dbReference type="HAMAP" id="MF_02090">
    <property type="entry name" value="NadE_glutamine_dep"/>
    <property type="match status" value="1"/>
</dbReference>
<dbReference type="EC" id="6.3.5.1" evidence="3"/>
<keyword evidence="4" id="KW-0436">Ligase</keyword>
<dbReference type="GO" id="GO:0005737">
    <property type="term" value="C:cytoplasm"/>
    <property type="evidence" value="ECO:0007669"/>
    <property type="project" value="InterPro"/>
</dbReference>
<gene>
    <name evidence="10" type="ORF">METZ01_LOCUS36384</name>
</gene>
<accession>A0A381QWK0</accession>
<evidence type="ECO:0000313" key="10">
    <source>
        <dbReference type="EMBL" id="SUZ83530.1"/>
    </source>
</evidence>
<comment type="pathway">
    <text evidence="1">Cofactor biosynthesis; NAD(+) biosynthesis; NAD(+) from deamido-NAD(+) (L-Gln route): step 1/1.</text>
</comment>
<dbReference type="EMBL" id="UINC01001555">
    <property type="protein sequence ID" value="SUZ83530.1"/>
    <property type="molecule type" value="Genomic_DNA"/>
</dbReference>
<reference evidence="10" key="1">
    <citation type="submission" date="2018-05" db="EMBL/GenBank/DDBJ databases">
        <authorList>
            <person name="Lanie J.A."/>
            <person name="Ng W.-L."/>
            <person name="Kazmierczak K.M."/>
            <person name="Andrzejewski T.M."/>
            <person name="Davidsen T.M."/>
            <person name="Wayne K.J."/>
            <person name="Tettelin H."/>
            <person name="Glass J.I."/>
            <person name="Rusch D."/>
            <person name="Podicherti R."/>
            <person name="Tsui H.-C.T."/>
            <person name="Winkler M.E."/>
        </authorList>
    </citation>
    <scope>NUCLEOTIDE SEQUENCE</scope>
</reference>
<keyword evidence="5" id="KW-0547">Nucleotide-binding</keyword>
<dbReference type="SUPFAM" id="SSF52402">
    <property type="entry name" value="Adenine nucleotide alpha hydrolases-like"/>
    <property type="match status" value="1"/>
</dbReference>
<evidence type="ECO:0000256" key="3">
    <source>
        <dbReference type="ARBA" id="ARBA00012743"/>
    </source>
</evidence>
<feature type="region of interest" description="Disordered" evidence="8">
    <location>
        <begin position="470"/>
        <end position="489"/>
    </location>
</feature>
<dbReference type="PANTHER" id="PTHR23090:SF9">
    <property type="entry name" value="GLUTAMINE-DEPENDENT NAD(+) SYNTHETASE"/>
    <property type="match status" value="1"/>
</dbReference>
<dbReference type="InterPro" id="IPR022310">
    <property type="entry name" value="NAD/GMP_synthase"/>
</dbReference>
<dbReference type="NCBIfam" id="NF010588">
    <property type="entry name" value="PRK13981.1"/>
    <property type="match status" value="1"/>
</dbReference>
<evidence type="ECO:0000256" key="4">
    <source>
        <dbReference type="ARBA" id="ARBA00022598"/>
    </source>
</evidence>
<organism evidence="10">
    <name type="scientific">marine metagenome</name>
    <dbReference type="NCBI Taxonomy" id="408172"/>
    <lineage>
        <taxon>unclassified sequences</taxon>
        <taxon>metagenomes</taxon>
        <taxon>ecological metagenomes</taxon>
    </lineage>
</organism>
<dbReference type="InterPro" id="IPR014729">
    <property type="entry name" value="Rossmann-like_a/b/a_fold"/>
</dbReference>
<evidence type="ECO:0000256" key="8">
    <source>
        <dbReference type="SAM" id="MobiDB-lite"/>
    </source>
</evidence>
<keyword evidence="6" id="KW-0067">ATP-binding</keyword>
<dbReference type="InterPro" id="IPR003694">
    <property type="entry name" value="NAD_synthase"/>
</dbReference>
<dbReference type="PROSITE" id="PS50263">
    <property type="entry name" value="CN_HYDROLASE"/>
    <property type="match status" value="1"/>
</dbReference>
<dbReference type="InterPro" id="IPR003010">
    <property type="entry name" value="C-N_Hydrolase"/>
</dbReference>
<dbReference type="Pfam" id="PF00795">
    <property type="entry name" value="CN_hydrolase"/>
    <property type="match status" value="1"/>
</dbReference>
<proteinExistence type="inferred from homology"/>
<evidence type="ECO:0000256" key="5">
    <source>
        <dbReference type="ARBA" id="ARBA00022741"/>
    </source>
</evidence>
<name>A0A381QWK0_9ZZZZ</name>
<evidence type="ECO:0000256" key="2">
    <source>
        <dbReference type="ARBA" id="ARBA00007145"/>
    </source>
</evidence>
<keyword evidence="7" id="KW-0520">NAD</keyword>
<dbReference type="GO" id="GO:0004359">
    <property type="term" value="F:glutaminase activity"/>
    <property type="evidence" value="ECO:0007669"/>
    <property type="project" value="InterPro"/>
</dbReference>
<dbReference type="PIRSF" id="PIRSF006630">
    <property type="entry name" value="NADS_GAT"/>
    <property type="match status" value="1"/>
</dbReference>
<dbReference type="AlphaFoldDB" id="A0A381QWK0"/>
<dbReference type="GO" id="GO:0003952">
    <property type="term" value="F:NAD+ synthase (glutamine-hydrolyzing) activity"/>
    <property type="evidence" value="ECO:0007669"/>
    <property type="project" value="UniProtKB-EC"/>
</dbReference>
<dbReference type="SUPFAM" id="SSF56317">
    <property type="entry name" value="Carbon-nitrogen hydrolase"/>
    <property type="match status" value="1"/>
</dbReference>
<dbReference type="FunFam" id="3.40.50.620:FF:000106">
    <property type="entry name" value="Glutamine-dependent NAD(+) synthetase"/>
    <property type="match status" value="1"/>
</dbReference>
<evidence type="ECO:0000256" key="7">
    <source>
        <dbReference type="ARBA" id="ARBA00023027"/>
    </source>
</evidence>
<dbReference type="Gene3D" id="3.60.110.10">
    <property type="entry name" value="Carbon-nitrogen hydrolase"/>
    <property type="match status" value="1"/>
</dbReference>
<dbReference type="NCBIfam" id="TIGR00552">
    <property type="entry name" value="nadE"/>
    <property type="match status" value="1"/>
</dbReference>
<dbReference type="GO" id="GO:0005524">
    <property type="term" value="F:ATP binding"/>
    <property type="evidence" value="ECO:0007669"/>
    <property type="project" value="UniProtKB-KW"/>
</dbReference>
<dbReference type="InterPro" id="IPR014445">
    <property type="entry name" value="Gln-dep_NAD_synthase"/>
</dbReference>
<dbReference type="InterPro" id="IPR036526">
    <property type="entry name" value="C-N_Hydrolase_sf"/>
</dbReference>
<evidence type="ECO:0000259" key="9">
    <source>
        <dbReference type="PROSITE" id="PS50263"/>
    </source>
</evidence>
<feature type="domain" description="CN hydrolase" evidence="9">
    <location>
        <begin position="4"/>
        <end position="244"/>
    </location>
</feature>
<dbReference type="GO" id="GO:0009435">
    <property type="term" value="P:NAD+ biosynthetic process"/>
    <property type="evidence" value="ECO:0007669"/>
    <property type="project" value="UniProtKB-UniPathway"/>
</dbReference>
<dbReference type="CDD" id="cd07570">
    <property type="entry name" value="GAT_Gln-NAD-synth"/>
    <property type="match status" value="1"/>
</dbReference>
<dbReference type="CDD" id="cd00553">
    <property type="entry name" value="NAD_synthase"/>
    <property type="match status" value="1"/>
</dbReference>